<evidence type="ECO:0000259" key="9">
    <source>
        <dbReference type="Pfam" id="PF13193"/>
    </source>
</evidence>
<name>A0A7W1WXP6_9GAMM</name>
<comment type="subcellular location">
    <subcellularLocation>
        <location evidence="1">Membrane</location>
        <topology evidence="1">Peripheral membrane protein</topology>
    </subcellularLocation>
</comment>
<dbReference type="InterPro" id="IPR025110">
    <property type="entry name" value="AMP-bd_C"/>
</dbReference>
<evidence type="ECO:0000256" key="5">
    <source>
        <dbReference type="ARBA" id="ARBA00026121"/>
    </source>
</evidence>
<evidence type="ECO:0000256" key="1">
    <source>
        <dbReference type="ARBA" id="ARBA00004170"/>
    </source>
</evidence>
<evidence type="ECO:0000256" key="4">
    <source>
        <dbReference type="ARBA" id="ARBA00023136"/>
    </source>
</evidence>
<dbReference type="GO" id="GO:0016020">
    <property type="term" value="C:membrane"/>
    <property type="evidence" value="ECO:0007669"/>
    <property type="project" value="UniProtKB-SubCell"/>
</dbReference>
<keyword evidence="4" id="KW-0472">Membrane</keyword>
<dbReference type="GO" id="GO:0004467">
    <property type="term" value="F:long-chain fatty acid-CoA ligase activity"/>
    <property type="evidence" value="ECO:0007669"/>
    <property type="project" value="UniProtKB-EC"/>
</dbReference>
<dbReference type="Gene3D" id="3.40.50.12780">
    <property type="entry name" value="N-terminal domain of ligase-like"/>
    <property type="match status" value="1"/>
</dbReference>
<evidence type="ECO:0000259" key="8">
    <source>
        <dbReference type="Pfam" id="PF00501"/>
    </source>
</evidence>
<dbReference type="PANTHER" id="PTHR43767">
    <property type="entry name" value="LONG-CHAIN-FATTY-ACID--COA LIGASE"/>
    <property type="match status" value="1"/>
</dbReference>
<dbReference type="InterPro" id="IPR000873">
    <property type="entry name" value="AMP-dep_synth/lig_dom"/>
</dbReference>
<dbReference type="RefSeq" id="WP_181738453.1">
    <property type="nucleotide sequence ID" value="NZ_JACEMT010000041.1"/>
</dbReference>
<reference evidence="10 11" key="1">
    <citation type="submission" date="2020-07" db="EMBL/GenBank/DDBJ databases">
        <title>Bacterium isolated from marien macroalgae.</title>
        <authorList>
            <person name="Zhu K."/>
            <person name="Lu D."/>
            <person name="Du Z."/>
        </authorList>
    </citation>
    <scope>NUCLEOTIDE SEQUENCE [LARGE SCALE GENOMIC DNA]</scope>
    <source>
        <strain evidence="10 11">3-1745</strain>
    </source>
</reference>
<organism evidence="10 11">
    <name type="scientific">Marinobacterium marinum</name>
    <dbReference type="NCBI Taxonomy" id="2756129"/>
    <lineage>
        <taxon>Bacteria</taxon>
        <taxon>Pseudomonadati</taxon>
        <taxon>Pseudomonadota</taxon>
        <taxon>Gammaproteobacteria</taxon>
        <taxon>Oceanospirillales</taxon>
        <taxon>Oceanospirillaceae</taxon>
        <taxon>Marinobacterium</taxon>
    </lineage>
</organism>
<proteinExistence type="predicted"/>
<evidence type="ECO:0000256" key="3">
    <source>
        <dbReference type="ARBA" id="ARBA00022598"/>
    </source>
</evidence>
<accession>A0A7W1WXP6</accession>
<dbReference type="Proteomes" id="UP000538931">
    <property type="component" value="Unassembled WGS sequence"/>
</dbReference>
<dbReference type="SUPFAM" id="SSF56801">
    <property type="entry name" value="Acetyl-CoA synthetase-like"/>
    <property type="match status" value="1"/>
</dbReference>
<gene>
    <name evidence="10" type="ORF">H1S06_06630</name>
</gene>
<dbReference type="InterPro" id="IPR020845">
    <property type="entry name" value="AMP-binding_CS"/>
</dbReference>
<keyword evidence="11" id="KW-1185">Reference proteome</keyword>
<dbReference type="EC" id="6.2.1.3" evidence="5"/>
<dbReference type="PROSITE" id="PS00455">
    <property type="entry name" value="AMP_BINDING"/>
    <property type="match status" value="1"/>
</dbReference>
<feature type="domain" description="AMP-dependent synthetase/ligase" evidence="8">
    <location>
        <begin position="19"/>
        <end position="409"/>
    </location>
</feature>
<dbReference type="Pfam" id="PF00501">
    <property type="entry name" value="AMP-binding"/>
    <property type="match status" value="1"/>
</dbReference>
<evidence type="ECO:0000256" key="6">
    <source>
        <dbReference type="ARBA" id="ARBA00039545"/>
    </source>
</evidence>
<sequence>MKAVGPDVASLSDLLLQLAQRFGERPAFGHMGGVIGFAELDRRARRFAAWVQHETDLLPGDRILLQLPNVMQYMVVLFGARRAGLVVVNANPMLSSEETAGLLRDSGARAWVTLAPVAPEQLSVAPTSQVNYLITTELGDLHSVARRQWLNLLVRLKRLKAGRGLRGGRVGSDIIQVSLPDVLQIGAGRVWRPVVSNTGPALLQYTGGTTGPAKGAMLSEKALLSNLAQLGVVLQLYTEPGRERLLQPLPLYHIYSFTLTLLMFSVGAHVELIPDPRRTRALIRCWDRLEPTVLAGINPLLTHLCQQPEFQRLDFSSLKLTISGGMALTYSVARLWRDVTGGEICEGYGLTECSPVVSVNRPGQVRVGTVGKPLAGTEVRILDVDRQPLPTGESGNIWVRGPQLMEGYWHQRKETEEVLQQGWLDTGDIGQLDVDGYLKIIDRRKEIINVSGFKVYPSELESIIASHPDVLECAVVGLPDSDGNEQIRLYVVPANSSLSIRQVRDYCRERLTAYKVPRTVEFCRALPRTPIGKVCRRQLRELALRGRAVH</sequence>
<dbReference type="AlphaFoldDB" id="A0A7W1WXP6"/>
<dbReference type="InterPro" id="IPR045851">
    <property type="entry name" value="AMP-bd_C_sf"/>
</dbReference>
<dbReference type="Gene3D" id="3.30.300.30">
    <property type="match status" value="1"/>
</dbReference>
<protein>
    <recommendedName>
        <fullName evidence="6">Long-chain-fatty-acid--CoA ligase</fullName>
        <ecNumber evidence="5">6.2.1.3</ecNumber>
    </recommendedName>
    <alternativeName>
        <fullName evidence="7">Long-chain acyl-CoA synthetase</fullName>
    </alternativeName>
</protein>
<evidence type="ECO:0000256" key="2">
    <source>
        <dbReference type="ARBA" id="ARBA00005005"/>
    </source>
</evidence>
<comment type="pathway">
    <text evidence="2">Lipid metabolism; fatty acid beta-oxidation.</text>
</comment>
<comment type="caution">
    <text evidence="10">The sequence shown here is derived from an EMBL/GenBank/DDBJ whole genome shotgun (WGS) entry which is preliminary data.</text>
</comment>
<dbReference type="PANTHER" id="PTHR43767:SF8">
    <property type="entry name" value="LONG-CHAIN-FATTY-ACID--COA LIGASE"/>
    <property type="match status" value="1"/>
</dbReference>
<evidence type="ECO:0000313" key="10">
    <source>
        <dbReference type="EMBL" id="MBA4502039.1"/>
    </source>
</evidence>
<evidence type="ECO:0000313" key="11">
    <source>
        <dbReference type="Proteomes" id="UP000538931"/>
    </source>
</evidence>
<evidence type="ECO:0000256" key="7">
    <source>
        <dbReference type="ARBA" id="ARBA00042773"/>
    </source>
</evidence>
<dbReference type="InterPro" id="IPR042099">
    <property type="entry name" value="ANL_N_sf"/>
</dbReference>
<feature type="domain" description="AMP-binding enzyme C-terminal" evidence="9">
    <location>
        <begin position="459"/>
        <end position="533"/>
    </location>
</feature>
<dbReference type="Pfam" id="PF13193">
    <property type="entry name" value="AMP-binding_C"/>
    <property type="match status" value="1"/>
</dbReference>
<dbReference type="EMBL" id="JACEMT010000041">
    <property type="protein sequence ID" value="MBA4502039.1"/>
    <property type="molecule type" value="Genomic_DNA"/>
</dbReference>
<dbReference type="InterPro" id="IPR050237">
    <property type="entry name" value="ATP-dep_AMP-bd_enzyme"/>
</dbReference>
<keyword evidence="3" id="KW-0436">Ligase</keyword>